<dbReference type="InterPro" id="IPR014048">
    <property type="entry name" value="MethylDNA_cys_MeTrfase_DNA-bd"/>
</dbReference>
<evidence type="ECO:0000313" key="5">
    <source>
        <dbReference type="Proteomes" id="UP000598297"/>
    </source>
</evidence>
<accession>A0A964URW7</accession>
<dbReference type="SUPFAM" id="SSF46767">
    <property type="entry name" value="Methylated DNA-protein cysteine methyltransferase, C-terminal domain"/>
    <property type="match status" value="1"/>
</dbReference>
<comment type="caution">
    <text evidence="4">The sequence shown here is derived from an EMBL/GenBank/DDBJ whole genome shotgun (WGS) entry which is preliminary data.</text>
</comment>
<dbReference type="OrthoDB" id="9132167at2"/>
<dbReference type="PANTHER" id="PTHR42942:SF1">
    <property type="entry name" value="ALKYLTRANSFERASE-LIKE PROTEIN 1"/>
    <property type="match status" value="1"/>
</dbReference>
<dbReference type="Pfam" id="PF01035">
    <property type="entry name" value="DNA_binding_1"/>
    <property type="match status" value="1"/>
</dbReference>
<protein>
    <submittedName>
        <fullName evidence="4">DNA-binding protein</fullName>
    </submittedName>
</protein>
<dbReference type="InterPro" id="IPR036217">
    <property type="entry name" value="MethylDNA_cys_MeTrfase_DNAb"/>
</dbReference>
<dbReference type="PANTHER" id="PTHR42942">
    <property type="entry name" value="6-O-METHYLGUANINE DNA METHYLTRANSFERASE"/>
    <property type="match status" value="1"/>
</dbReference>
<feature type="region of interest" description="Disordered" evidence="2">
    <location>
        <begin position="91"/>
        <end position="113"/>
    </location>
</feature>
<keyword evidence="4" id="KW-0238">DNA-binding</keyword>
<dbReference type="InterPro" id="IPR052520">
    <property type="entry name" value="ATL_DNA_repair"/>
</dbReference>
<dbReference type="EMBL" id="JAAAHS010000057">
    <property type="protein sequence ID" value="NBE51872.1"/>
    <property type="molecule type" value="Genomic_DNA"/>
</dbReference>
<evidence type="ECO:0000259" key="3">
    <source>
        <dbReference type="Pfam" id="PF01035"/>
    </source>
</evidence>
<organism evidence="4 5">
    <name type="scientific">Streptomyces boluensis</name>
    <dbReference type="NCBI Taxonomy" id="1775135"/>
    <lineage>
        <taxon>Bacteria</taxon>
        <taxon>Bacillati</taxon>
        <taxon>Actinomycetota</taxon>
        <taxon>Actinomycetes</taxon>
        <taxon>Kitasatosporales</taxon>
        <taxon>Streptomycetaceae</taxon>
        <taxon>Streptomyces</taxon>
    </lineage>
</organism>
<name>A0A964URW7_9ACTN</name>
<evidence type="ECO:0000256" key="1">
    <source>
        <dbReference type="ARBA" id="ARBA00022763"/>
    </source>
</evidence>
<evidence type="ECO:0000313" key="4">
    <source>
        <dbReference type="EMBL" id="NBE51872.1"/>
    </source>
</evidence>
<reference evidence="4" key="1">
    <citation type="submission" date="2020-01" db="EMBL/GenBank/DDBJ databases">
        <title>Whole-genome analyses of novel actinobacteria.</title>
        <authorList>
            <person name="Sahin N."/>
        </authorList>
    </citation>
    <scope>NUCLEOTIDE SEQUENCE</scope>
    <source>
        <strain evidence="4">YC537</strain>
    </source>
</reference>
<dbReference type="AlphaFoldDB" id="A0A964URW7"/>
<feature type="domain" description="Methylated-DNA-[protein]-cysteine S-methyltransferase DNA binding" evidence="3">
    <location>
        <begin position="15"/>
        <end position="71"/>
    </location>
</feature>
<dbReference type="InterPro" id="IPR036388">
    <property type="entry name" value="WH-like_DNA-bd_sf"/>
</dbReference>
<feature type="compositionally biased region" description="Basic and acidic residues" evidence="2">
    <location>
        <begin position="99"/>
        <end position="113"/>
    </location>
</feature>
<gene>
    <name evidence="4" type="ORF">GUY60_10650</name>
</gene>
<dbReference type="GO" id="GO:0003824">
    <property type="term" value="F:catalytic activity"/>
    <property type="evidence" value="ECO:0007669"/>
    <property type="project" value="InterPro"/>
</dbReference>
<dbReference type="GO" id="GO:0003677">
    <property type="term" value="F:DNA binding"/>
    <property type="evidence" value="ECO:0007669"/>
    <property type="project" value="UniProtKB-KW"/>
</dbReference>
<dbReference type="GO" id="GO:0006281">
    <property type="term" value="P:DNA repair"/>
    <property type="evidence" value="ECO:0007669"/>
    <property type="project" value="InterPro"/>
</dbReference>
<sequence>MGRMSEESLPELPDYAERVLQVAERIPPGRVLTYGDIAEWLGEGGPRQVGRVMALYGGAVPWWRVVRADGLPLPGQEARALEQYHVEATPLRTSGAGDQRLDMRRARWDGKDD</sequence>
<evidence type="ECO:0000256" key="2">
    <source>
        <dbReference type="SAM" id="MobiDB-lite"/>
    </source>
</evidence>
<keyword evidence="1" id="KW-0227">DNA damage</keyword>
<dbReference type="Proteomes" id="UP000598297">
    <property type="component" value="Unassembled WGS sequence"/>
</dbReference>
<dbReference type="Gene3D" id="1.10.10.10">
    <property type="entry name" value="Winged helix-like DNA-binding domain superfamily/Winged helix DNA-binding domain"/>
    <property type="match status" value="1"/>
</dbReference>
<keyword evidence="5" id="KW-1185">Reference proteome</keyword>
<dbReference type="CDD" id="cd06445">
    <property type="entry name" value="ATase"/>
    <property type="match status" value="1"/>
</dbReference>
<proteinExistence type="predicted"/>